<evidence type="ECO:0000313" key="2">
    <source>
        <dbReference type="EMBL" id="CAL8098613.1"/>
    </source>
</evidence>
<feature type="transmembrane region" description="Helical" evidence="1">
    <location>
        <begin position="35"/>
        <end position="58"/>
    </location>
</feature>
<evidence type="ECO:0000313" key="3">
    <source>
        <dbReference type="Proteomes" id="UP001642540"/>
    </source>
</evidence>
<keyword evidence="1" id="KW-0812">Transmembrane</keyword>
<organism evidence="2 3">
    <name type="scientific">Orchesella dallaii</name>
    <dbReference type="NCBI Taxonomy" id="48710"/>
    <lineage>
        <taxon>Eukaryota</taxon>
        <taxon>Metazoa</taxon>
        <taxon>Ecdysozoa</taxon>
        <taxon>Arthropoda</taxon>
        <taxon>Hexapoda</taxon>
        <taxon>Collembola</taxon>
        <taxon>Entomobryomorpha</taxon>
        <taxon>Entomobryoidea</taxon>
        <taxon>Orchesellidae</taxon>
        <taxon>Orchesellinae</taxon>
        <taxon>Orchesella</taxon>
    </lineage>
</organism>
<dbReference type="EMBL" id="CAXLJM020000030">
    <property type="protein sequence ID" value="CAL8098613.1"/>
    <property type="molecule type" value="Genomic_DNA"/>
</dbReference>
<keyword evidence="1" id="KW-1133">Transmembrane helix</keyword>
<name>A0ABP1QCU4_9HEXA</name>
<dbReference type="Proteomes" id="UP001642540">
    <property type="component" value="Unassembled WGS sequence"/>
</dbReference>
<accession>A0ABP1QCU4</accession>
<evidence type="ECO:0000256" key="1">
    <source>
        <dbReference type="SAM" id="Phobius"/>
    </source>
</evidence>
<protein>
    <submittedName>
        <fullName evidence="2">Uncharacterized protein</fullName>
    </submittedName>
</protein>
<feature type="transmembrane region" description="Helical" evidence="1">
    <location>
        <begin position="6"/>
        <end position="26"/>
    </location>
</feature>
<feature type="non-terminal residue" evidence="2">
    <location>
        <position position="1"/>
    </location>
</feature>
<keyword evidence="1" id="KW-0472">Membrane</keyword>
<reference evidence="2 3" key="1">
    <citation type="submission" date="2024-08" db="EMBL/GenBank/DDBJ databases">
        <authorList>
            <person name="Cucini C."/>
            <person name="Frati F."/>
        </authorList>
    </citation>
    <scope>NUCLEOTIDE SEQUENCE [LARGE SCALE GENOMIC DNA]</scope>
</reference>
<sequence>SLIDDAFSMFITGMFWTIVGSSFLIIKAFDKIPHVLYSVVVLYVVGAFLMSMVSLHIICYLVSGTEAIVGWCKWETGITRPGMRTADQRRKDLALKLEANSMHPIRVQYKPFVMINREFLCNIISELLGRIFDAILLF</sequence>
<comment type="caution">
    <text evidence="2">The sequence shown here is derived from an EMBL/GenBank/DDBJ whole genome shotgun (WGS) entry which is preliminary data.</text>
</comment>
<gene>
    <name evidence="2" type="ORF">ODALV1_LOCUS9995</name>
</gene>
<keyword evidence="3" id="KW-1185">Reference proteome</keyword>
<proteinExistence type="predicted"/>